<accession>A0A9D4EB79</accession>
<comment type="caution">
    <text evidence="2">The sequence shown here is derived from an EMBL/GenBank/DDBJ whole genome shotgun (WGS) entry which is preliminary data.</text>
</comment>
<evidence type="ECO:0000313" key="3">
    <source>
        <dbReference type="Proteomes" id="UP000828390"/>
    </source>
</evidence>
<feature type="region of interest" description="Disordered" evidence="1">
    <location>
        <begin position="32"/>
        <end position="62"/>
    </location>
</feature>
<reference evidence="2" key="1">
    <citation type="journal article" date="2019" name="bioRxiv">
        <title>The Genome of the Zebra Mussel, Dreissena polymorpha: A Resource for Invasive Species Research.</title>
        <authorList>
            <person name="McCartney M.A."/>
            <person name="Auch B."/>
            <person name="Kono T."/>
            <person name="Mallez S."/>
            <person name="Zhang Y."/>
            <person name="Obille A."/>
            <person name="Becker A."/>
            <person name="Abrahante J.E."/>
            <person name="Garbe J."/>
            <person name="Badalamenti J.P."/>
            <person name="Herman A."/>
            <person name="Mangelson H."/>
            <person name="Liachko I."/>
            <person name="Sullivan S."/>
            <person name="Sone E.D."/>
            <person name="Koren S."/>
            <person name="Silverstein K.A.T."/>
            <person name="Beckman K.B."/>
            <person name="Gohl D.M."/>
        </authorList>
    </citation>
    <scope>NUCLEOTIDE SEQUENCE</scope>
    <source>
        <strain evidence="2">Duluth1</strain>
        <tissue evidence="2">Whole animal</tissue>
    </source>
</reference>
<dbReference type="AlphaFoldDB" id="A0A9D4EB79"/>
<reference evidence="2" key="2">
    <citation type="submission" date="2020-11" db="EMBL/GenBank/DDBJ databases">
        <authorList>
            <person name="McCartney M.A."/>
            <person name="Auch B."/>
            <person name="Kono T."/>
            <person name="Mallez S."/>
            <person name="Becker A."/>
            <person name="Gohl D.M."/>
            <person name="Silverstein K.A.T."/>
            <person name="Koren S."/>
            <person name="Bechman K.B."/>
            <person name="Herman A."/>
            <person name="Abrahante J.E."/>
            <person name="Garbe J."/>
        </authorList>
    </citation>
    <scope>NUCLEOTIDE SEQUENCE</scope>
    <source>
        <strain evidence="2">Duluth1</strain>
        <tissue evidence="2">Whole animal</tissue>
    </source>
</reference>
<evidence type="ECO:0000256" key="1">
    <source>
        <dbReference type="SAM" id="MobiDB-lite"/>
    </source>
</evidence>
<proteinExistence type="predicted"/>
<keyword evidence="3" id="KW-1185">Reference proteome</keyword>
<dbReference type="EMBL" id="JAIWYP010000009">
    <property type="protein sequence ID" value="KAH3775155.1"/>
    <property type="molecule type" value="Genomic_DNA"/>
</dbReference>
<organism evidence="2 3">
    <name type="scientific">Dreissena polymorpha</name>
    <name type="common">Zebra mussel</name>
    <name type="synonym">Mytilus polymorpha</name>
    <dbReference type="NCBI Taxonomy" id="45954"/>
    <lineage>
        <taxon>Eukaryota</taxon>
        <taxon>Metazoa</taxon>
        <taxon>Spiralia</taxon>
        <taxon>Lophotrochozoa</taxon>
        <taxon>Mollusca</taxon>
        <taxon>Bivalvia</taxon>
        <taxon>Autobranchia</taxon>
        <taxon>Heteroconchia</taxon>
        <taxon>Euheterodonta</taxon>
        <taxon>Imparidentia</taxon>
        <taxon>Neoheterodontei</taxon>
        <taxon>Myida</taxon>
        <taxon>Dreissenoidea</taxon>
        <taxon>Dreissenidae</taxon>
        <taxon>Dreissena</taxon>
    </lineage>
</organism>
<gene>
    <name evidence="2" type="ORF">DPMN_176552</name>
</gene>
<dbReference type="Proteomes" id="UP000828390">
    <property type="component" value="Unassembled WGS sequence"/>
</dbReference>
<protein>
    <submittedName>
        <fullName evidence="2">Uncharacterized protein</fullName>
    </submittedName>
</protein>
<sequence length="92" mass="10229">MRCYYLLVLQGVFNADRLPGKLALLTNGYKDDVQLQGNTGPNRNPRESRPTITSTPAQRALMSSDRTCMRPLKTAGFRSTGNRFLNHSRGSA</sequence>
<name>A0A9D4EB79_DREPO</name>
<evidence type="ECO:0000313" key="2">
    <source>
        <dbReference type="EMBL" id="KAH3775155.1"/>
    </source>
</evidence>